<gene>
    <name evidence="2" type="ORF">SETIT_5G450600v2</name>
</gene>
<dbReference type="AlphaFoldDB" id="A0A368RHJ0"/>
<dbReference type="OrthoDB" id="689801at2759"/>
<dbReference type="InterPro" id="IPR035513">
    <property type="entry name" value="Invertase/methylesterase_inhib"/>
</dbReference>
<accession>A0A368RHJ0</accession>
<dbReference type="EMBL" id="CM003532">
    <property type="protein sequence ID" value="RCV29030.1"/>
    <property type="molecule type" value="Genomic_DNA"/>
</dbReference>
<dbReference type="SUPFAM" id="SSF101148">
    <property type="entry name" value="Plant invertase/pectin methylesterase inhibitor"/>
    <property type="match status" value="1"/>
</dbReference>
<evidence type="ECO:0000313" key="2">
    <source>
        <dbReference type="EMBL" id="RCV29030.1"/>
    </source>
</evidence>
<evidence type="ECO:0000256" key="1">
    <source>
        <dbReference type="SAM" id="SignalP"/>
    </source>
</evidence>
<sequence>MPMALCSFRPLVLLLTIFLAAFAVSTRATADGKAPAPPPADSMFLRACCANTTNASACYDSLIPLAGSFHGNRVRVARAAAVLAFARLRGFHDELRRLQPRAGAGRVVDMALQFCATSAEVCLGSEGDSLAELRRLETAAGRRRGEQAEWDLYNARLYVGGIGPCATLCVDDLASIGDAVLASPVGKKVVAWAAPVLLYGDIAADLVDSIKLGM</sequence>
<dbReference type="KEGG" id="sita:101766545"/>
<dbReference type="RefSeq" id="XP_004972341.3">
    <property type="nucleotide sequence ID" value="XM_004972284.3"/>
</dbReference>
<dbReference type="Gene3D" id="1.20.140.40">
    <property type="entry name" value="Invertase/pectin methylesterase inhibitor family protein"/>
    <property type="match status" value="1"/>
</dbReference>
<feature type="chain" id="PRO_5016969574" evidence="1">
    <location>
        <begin position="24"/>
        <end position="214"/>
    </location>
</feature>
<feature type="signal peptide" evidence="1">
    <location>
        <begin position="1"/>
        <end position="23"/>
    </location>
</feature>
<proteinExistence type="predicted"/>
<reference evidence="2" key="2">
    <citation type="submission" date="2015-07" db="EMBL/GenBank/DDBJ databases">
        <authorList>
            <person name="Noorani M."/>
        </authorList>
    </citation>
    <scope>NUCLEOTIDE SEQUENCE</scope>
    <source>
        <strain evidence="2">Yugu1</strain>
    </source>
</reference>
<organism evidence="2">
    <name type="scientific">Setaria italica</name>
    <name type="common">Foxtail millet</name>
    <name type="synonym">Panicum italicum</name>
    <dbReference type="NCBI Taxonomy" id="4555"/>
    <lineage>
        <taxon>Eukaryota</taxon>
        <taxon>Viridiplantae</taxon>
        <taxon>Streptophyta</taxon>
        <taxon>Embryophyta</taxon>
        <taxon>Tracheophyta</taxon>
        <taxon>Spermatophyta</taxon>
        <taxon>Magnoliopsida</taxon>
        <taxon>Liliopsida</taxon>
        <taxon>Poales</taxon>
        <taxon>Poaceae</taxon>
        <taxon>PACMAD clade</taxon>
        <taxon>Panicoideae</taxon>
        <taxon>Panicodae</taxon>
        <taxon>Paniceae</taxon>
        <taxon>Cenchrinae</taxon>
        <taxon>Setaria</taxon>
    </lineage>
</organism>
<keyword evidence="1" id="KW-0732">Signal</keyword>
<protein>
    <submittedName>
        <fullName evidence="2">Uncharacterized protein</fullName>
    </submittedName>
</protein>
<reference evidence="2" key="1">
    <citation type="journal article" date="2012" name="Nat. Biotechnol.">
        <title>Reference genome sequence of the model plant Setaria.</title>
        <authorList>
            <person name="Bennetzen J.L."/>
            <person name="Schmutz J."/>
            <person name="Wang H."/>
            <person name="Percifield R."/>
            <person name="Hawkins J."/>
            <person name="Pontaroli A.C."/>
            <person name="Estep M."/>
            <person name="Feng L."/>
            <person name="Vaughn J.N."/>
            <person name="Grimwood J."/>
            <person name="Jenkins J."/>
            <person name="Barry K."/>
            <person name="Lindquist E."/>
            <person name="Hellsten U."/>
            <person name="Deshpande S."/>
            <person name="Wang X."/>
            <person name="Wu X."/>
            <person name="Mitros T."/>
            <person name="Triplett J."/>
            <person name="Yang X."/>
            <person name="Ye C.Y."/>
            <person name="Mauro-Herrera M."/>
            <person name="Wang L."/>
            <person name="Li P."/>
            <person name="Sharma M."/>
            <person name="Sharma R."/>
            <person name="Ronald P.C."/>
            <person name="Panaud O."/>
            <person name="Kellogg E.A."/>
            <person name="Brutnell T.P."/>
            <person name="Doust A.N."/>
            <person name="Tuskan G.A."/>
            <person name="Rokhsar D."/>
            <person name="Devos K.M."/>
        </authorList>
    </citation>
    <scope>NUCLEOTIDE SEQUENCE [LARGE SCALE GENOMIC DNA]</scope>
    <source>
        <strain evidence="2">Yugu1</strain>
    </source>
</reference>
<name>A0A368RHJ0_SETIT</name>